<sequence>MNVIDFRLIVDQFWFVFSGIPYTLGVALTSFLTGLVLGFFISRARMSKSSLLSALVRFYISVMRGVPMIVVLFVLYFGLPFYGVELPALLCSYLAFSLVSAAYISEIFRASMQAVDQGQWEAARALGLKNWTIVRKIILPQAIRIAIPPLGNVVLDMIKSTSLMAMITVQDIFQKAKIVGGRELDYMSMYVLVAFIYWLLCYGFEILQARLEKKLRIYS</sequence>
<name>A0ABS5B0F5_9STRE</name>
<dbReference type="NCBIfam" id="TIGR01726">
    <property type="entry name" value="HEQRo_perm_3TM"/>
    <property type="match status" value="1"/>
</dbReference>
<reference evidence="10 11" key="1">
    <citation type="submission" date="2018-05" db="EMBL/GenBank/DDBJ databases">
        <title>Draft genome sequence of Streptococcus panodentis CCUG 70867T.</title>
        <authorList>
            <person name="Salva-Serra F."/>
            <person name="Mendez V."/>
            <person name="Jaen-Luchoro D."/>
            <person name="Gonzales-Siles L."/>
            <person name="Karlsson R."/>
            <person name="Engstrom-Jakobsson H."/>
            <person name="Busquets A."/>
            <person name="Gomila M."/>
            <person name="Pineiro-Iglesias B."/>
            <person name="Bennasar-Figueras A."/>
            <person name="Seeger M."/>
            <person name="Moore E."/>
        </authorList>
    </citation>
    <scope>NUCLEOTIDE SEQUENCE [LARGE SCALE GENOMIC DNA]</scope>
    <source>
        <strain evidence="10 11">CCUG 70867</strain>
    </source>
</reference>
<keyword evidence="2 8" id="KW-0813">Transport</keyword>
<evidence type="ECO:0000256" key="8">
    <source>
        <dbReference type="RuleBase" id="RU363032"/>
    </source>
</evidence>
<dbReference type="PANTHER" id="PTHR30614">
    <property type="entry name" value="MEMBRANE COMPONENT OF AMINO ACID ABC TRANSPORTER"/>
    <property type="match status" value="1"/>
</dbReference>
<gene>
    <name evidence="10" type="ORF">DHL47_11675</name>
</gene>
<dbReference type="Proteomes" id="UP001519349">
    <property type="component" value="Unassembled WGS sequence"/>
</dbReference>
<feature type="transmembrane region" description="Helical" evidence="8">
    <location>
        <begin position="84"/>
        <end position="104"/>
    </location>
</feature>
<evidence type="ECO:0000313" key="11">
    <source>
        <dbReference type="Proteomes" id="UP001519349"/>
    </source>
</evidence>
<accession>A0ABS5B0F5</accession>
<dbReference type="PROSITE" id="PS50928">
    <property type="entry name" value="ABC_TM1"/>
    <property type="match status" value="1"/>
</dbReference>
<evidence type="ECO:0000259" key="9">
    <source>
        <dbReference type="PROSITE" id="PS50928"/>
    </source>
</evidence>
<feature type="transmembrane region" description="Helical" evidence="8">
    <location>
        <begin position="54"/>
        <end position="78"/>
    </location>
</feature>
<evidence type="ECO:0000256" key="2">
    <source>
        <dbReference type="ARBA" id="ARBA00022448"/>
    </source>
</evidence>
<protein>
    <submittedName>
        <fullName evidence="10">Amino acid ABC transporter permease</fullName>
    </submittedName>
</protein>
<dbReference type="Gene3D" id="1.10.3720.10">
    <property type="entry name" value="MetI-like"/>
    <property type="match status" value="1"/>
</dbReference>
<feature type="transmembrane region" description="Helical" evidence="8">
    <location>
        <begin position="187"/>
        <end position="207"/>
    </location>
</feature>
<comment type="similarity">
    <text evidence="8">Belongs to the binding-protein-dependent transport system permease family.</text>
</comment>
<dbReference type="InterPro" id="IPR043429">
    <property type="entry name" value="ArtM/GltK/GlnP/TcyL/YhdX-like"/>
</dbReference>
<comment type="caution">
    <text evidence="10">The sequence shown here is derived from an EMBL/GenBank/DDBJ whole genome shotgun (WGS) entry which is preliminary data.</text>
</comment>
<dbReference type="SUPFAM" id="SSF161098">
    <property type="entry name" value="MetI-like"/>
    <property type="match status" value="1"/>
</dbReference>
<dbReference type="InterPro" id="IPR035906">
    <property type="entry name" value="MetI-like_sf"/>
</dbReference>
<keyword evidence="4 8" id="KW-0812">Transmembrane</keyword>
<keyword evidence="7 8" id="KW-0472">Membrane</keyword>
<keyword evidence="6 8" id="KW-1133">Transmembrane helix</keyword>
<organism evidence="10 11">
    <name type="scientific">Streptococcus panodentis</name>
    <dbReference type="NCBI Taxonomy" id="1581472"/>
    <lineage>
        <taxon>Bacteria</taxon>
        <taxon>Bacillati</taxon>
        <taxon>Bacillota</taxon>
        <taxon>Bacilli</taxon>
        <taxon>Lactobacillales</taxon>
        <taxon>Streptococcaceae</taxon>
        <taxon>Streptococcus</taxon>
    </lineage>
</organism>
<evidence type="ECO:0000256" key="1">
    <source>
        <dbReference type="ARBA" id="ARBA00004651"/>
    </source>
</evidence>
<evidence type="ECO:0000256" key="3">
    <source>
        <dbReference type="ARBA" id="ARBA00022475"/>
    </source>
</evidence>
<evidence type="ECO:0000256" key="4">
    <source>
        <dbReference type="ARBA" id="ARBA00022692"/>
    </source>
</evidence>
<keyword evidence="5" id="KW-0029">Amino-acid transport</keyword>
<evidence type="ECO:0000256" key="5">
    <source>
        <dbReference type="ARBA" id="ARBA00022970"/>
    </source>
</evidence>
<evidence type="ECO:0000256" key="6">
    <source>
        <dbReference type="ARBA" id="ARBA00022989"/>
    </source>
</evidence>
<feature type="transmembrane region" description="Helical" evidence="8">
    <location>
        <begin position="20"/>
        <end position="42"/>
    </location>
</feature>
<dbReference type="InterPro" id="IPR010065">
    <property type="entry name" value="AA_ABC_transptr_permease_3TM"/>
</dbReference>
<evidence type="ECO:0000313" key="10">
    <source>
        <dbReference type="EMBL" id="MBP2621963.1"/>
    </source>
</evidence>
<keyword evidence="3" id="KW-1003">Cell membrane</keyword>
<dbReference type="RefSeq" id="WP_209551964.1">
    <property type="nucleotide sequence ID" value="NZ_QFAY01000029.1"/>
</dbReference>
<dbReference type="InterPro" id="IPR000515">
    <property type="entry name" value="MetI-like"/>
</dbReference>
<feature type="domain" description="ABC transmembrane type-1" evidence="9">
    <location>
        <begin position="20"/>
        <end position="208"/>
    </location>
</feature>
<keyword evidence="11" id="KW-1185">Reference proteome</keyword>
<comment type="subcellular location">
    <subcellularLocation>
        <location evidence="1 8">Cell membrane</location>
        <topology evidence="1 8">Multi-pass membrane protein</topology>
    </subcellularLocation>
</comment>
<dbReference type="Pfam" id="PF00528">
    <property type="entry name" value="BPD_transp_1"/>
    <property type="match status" value="1"/>
</dbReference>
<proteinExistence type="inferred from homology"/>
<evidence type="ECO:0000256" key="7">
    <source>
        <dbReference type="ARBA" id="ARBA00023136"/>
    </source>
</evidence>
<dbReference type="EMBL" id="QFAY01000029">
    <property type="protein sequence ID" value="MBP2621963.1"/>
    <property type="molecule type" value="Genomic_DNA"/>
</dbReference>
<dbReference type="CDD" id="cd06261">
    <property type="entry name" value="TM_PBP2"/>
    <property type="match status" value="1"/>
</dbReference>
<dbReference type="PANTHER" id="PTHR30614:SF0">
    <property type="entry name" value="L-CYSTINE TRANSPORT SYSTEM PERMEASE PROTEIN TCYL"/>
    <property type="match status" value="1"/>
</dbReference>
<feature type="transmembrane region" description="Helical" evidence="8">
    <location>
        <begin position="145"/>
        <end position="167"/>
    </location>
</feature>